<dbReference type="Proteomes" id="UP000663862">
    <property type="component" value="Unassembled WGS sequence"/>
</dbReference>
<keyword evidence="1" id="KW-0812">Transmembrane</keyword>
<proteinExistence type="predicted"/>
<keyword evidence="1" id="KW-0472">Membrane</keyword>
<sequence>MMLVTTFSLYSIVIINDLHFRGGIIAWESDSSVTNDSSSITVIIHQRYAWSSSIVPCNQTNIFNRDLIGHFLVTPLVCLSSSSQLWRQTSFGYRSQILLLLNSTELILVFRSTEKWLSLTYGLASASWSMAIFINLAPRVGIETNHSPTSTMPLMVNAPVRIWTMIEIPMSDADSNAVNKCRWATSSGTLNGLSVDECADAYNINALPSTVTLQTFVTNRCQVNVSLPYAGYYIVAIQIEDFLSIFSTIALRSVTLQFVLYGFDSYNTVTACMTPPIITNILPWSAVNGGNIKMYCSIPGIYSPITAELRRKHVFAYLFVSIMDIESTANGINQRCFVSYSIENKHTLNDSVDDGTASTDAPDVSIPRIVRCWLLILFEVPGLGCTHLLLFHLLVDRSTRKELHNHVVVLFLFAALFTQLIDIPAYLVVTWSGQVRPAVEICCKLW</sequence>
<organism evidence="2 3">
    <name type="scientific">Rotaria socialis</name>
    <dbReference type="NCBI Taxonomy" id="392032"/>
    <lineage>
        <taxon>Eukaryota</taxon>
        <taxon>Metazoa</taxon>
        <taxon>Spiralia</taxon>
        <taxon>Gnathifera</taxon>
        <taxon>Rotifera</taxon>
        <taxon>Eurotatoria</taxon>
        <taxon>Bdelloidea</taxon>
        <taxon>Philodinida</taxon>
        <taxon>Philodinidae</taxon>
        <taxon>Rotaria</taxon>
    </lineage>
</organism>
<evidence type="ECO:0000313" key="3">
    <source>
        <dbReference type="Proteomes" id="UP000663862"/>
    </source>
</evidence>
<evidence type="ECO:0008006" key="4">
    <source>
        <dbReference type="Google" id="ProtNLM"/>
    </source>
</evidence>
<comment type="caution">
    <text evidence="2">The sequence shown here is derived from an EMBL/GenBank/DDBJ whole genome shotgun (WGS) entry which is preliminary data.</text>
</comment>
<feature type="transmembrane region" description="Helical" evidence="1">
    <location>
        <begin position="373"/>
        <end position="395"/>
    </location>
</feature>
<feature type="transmembrane region" description="Helical" evidence="1">
    <location>
        <begin position="407"/>
        <end position="429"/>
    </location>
</feature>
<accession>A0A820TDP2</accession>
<protein>
    <recommendedName>
        <fullName evidence="4">G-protein coupled receptors family 1 profile domain-containing protein</fullName>
    </recommendedName>
</protein>
<dbReference type="AlphaFoldDB" id="A0A820TDP2"/>
<dbReference type="EMBL" id="CAJOBQ010001196">
    <property type="protein sequence ID" value="CAF4465080.1"/>
    <property type="molecule type" value="Genomic_DNA"/>
</dbReference>
<name>A0A820TDP2_9BILA</name>
<evidence type="ECO:0000313" key="2">
    <source>
        <dbReference type="EMBL" id="CAF4465080.1"/>
    </source>
</evidence>
<evidence type="ECO:0000256" key="1">
    <source>
        <dbReference type="SAM" id="Phobius"/>
    </source>
</evidence>
<reference evidence="2" key="1">
    <citation type="submission" date="2021-02" db="EMBL/GenBank/DDBJ databases">
        <authorList>
            <person name="Nowell W R."/>
        </authorList>
    </citation>
    <scope>NUCLEOTIDE SEQUENCE</scope>
</reference>
<keyword evidence="1" id="KW-1133">Transmembrane helix</keyword>
<gene>
    <name evidence="2" type="ORF">TSG867_LOCUS18151</name>
</gene>